<proteinExistence type="predicted"/>
<name>A0ABW4P9N2_9NOCA</name>
<dbReference type="Proteomes" id="UP001597286">
    <property type="component" value="Unassembled WGS sequence"/>
</dbReference>
<reference evidence="3" key="1">
    <citation type="journal article" date="2019" name="Int. J. Syst. Evol. Microbiol.">
        <title>The Global Catalogue of Microorganisms (GCM) 10K type strain sequencing project: providing services to taxonomists for standard genome sequencing and annotation.</title>
        <authorList>
            <consortium name="The Broad Institute Genomics Platform"/>
            <consortium name="The Broad Institute Genome Sequencing Center for Infectious Disease"/>
            <person name="Wu L."/>
            <person name="Ma J."/>
        </authorList>
    </citation>
    <scope>NUCLEOTIDE SEQUENCE [LARGE SCALE GENOMIC DNA]</scope>
    <source>
        <strain evidence="3">DT72</strain>
    </source>
</reference>
<evidence type="ECO:0000313" key="3">
    <source>
        <dbReference type="Proteomes" id="UP001597286"/>
    </source>
</evidence>
<feature type="compositionally biased region" description="Basic and acidic residues" evidence="1">
    <location>
        <begin position="122"/>
        <end position="131"/>
    </location>
</feature>
<sequence>MNHNRSMDLRIERADFADPRLTDFVRAYLDDASTAPDESRHALGHSALAGPDIRLWAVLYGDSIAAMGALTQLESGTCATTPGHAGRHESRWRPVRCLSPNPPAGCFGNSASSPADHRRHGDARSVHEVRGAETPAARQPLG</sequence>
<organism evidence="2 3">
    <name type="scientific">Rhodococcus gannanensis</name>
    <dbReference type="NCBI Taxonomy" id="1960308"/>
    <lineage>
        <taxon>Bacteria</taxon>
        <taxon>Bacillati</taxon>
        <taxon>Actinomycetota</taxon>
        <taxon>Actinomycetes</taxon>
        <taxon>Mycobacteriales</taxon>
        <taxon>Nocardiaceae</taxon>
        <taxon>Rhodococcus</taxon>
    </lineage>
</organism>
<comment type="caution">
    <text evidence="2">The sequence shown here is derived from an EMBL/GenBank/DDBJ whole genome shotgun (WGS) entry which is preliminary data.</text>
</comment>
<keyword evidence="3" id="KW-1185">Reference proteome</keyword>
<dbReference type="RefSeq" id="WP_378487300.1">
    <property type="nucleotide sequence ID" value="NZ_JBHUFB010000020.1"/>
</dbReference>
<protein>
    <submittedName>
        <fullName evidence="2">Uncharacterized protein</fullName>
    </submittedName>
</protein>
<evidence type="ECO:0000256" key="1">
    <source>
        <dbReference type="SAM" id="MobiDB-lite"/>
    </source>
</evidence>
<feature type="region of interest" description="Disordered" evidence="1">
    <location>
        <begin position="103"/>
        <end position="142"/>
    </location>
</feature>
<evidence type="ECO:0000313" key="2">
    <source>
        <dbReference type="EMBL" id="MFD1814833.1"/>
    </source>
</evidence>
<gene>
    <name evidence="2" type="ORF">ACFSJG_21655</name>
</gene>
<dbReference type="EMBL" id="JBHUFB010000020">
    <property type="protein sequence ID" value="MFD1814833.1"/>
    <property type="molecule type" value="Genomic_DNA"/>
</dbReference>
<accession>A0ABW4P9N2</accession>